<protein>
    <submittedName>
        <fullName evidence="4">1,4-dihydroxy-6-naphtoate synthase</fullName>
    </submittedName>
</protein>
<name>A0A5C6M5R1_9PLAN</name>
<organism evidence="4 5">
    <name type="scientific">Planctomyces bekefii</name>
    <dbReference type="NCBI Taxonomy" id="1653850"/>
    <lineage>
        <taxon>Bacteria</taxon>
        <taxon>Pseudomonadati</taxon>
        <taxon>Planctomycetota</taxon>
        <taxon>Planctomycetia</taxon>
        <taxon>Planctomycetales</taxon>
        <taxon>Planctomycetaceae</taxon>
        <taxon>Planctomyces</taxon>
    </lineage>
</organism>
<evidence type="ECO:0000313" key="5">
    <source>
        <dbReference type="Proteomes" id="UP000321083"/>
    </source>
</evidence>
<dbReference type="Gene3D" id="3.40.190.10">
    <property type="entry name" value="Periplasmic binding protein-like II"/>
    <property type="match status" value="2"/>
</dbReference>
<sequence length="284" mass="32066">MISNPIKIAHSPDSDDAFMFYALKHKKIDTKGYQFEFSADEIGVLNQKALNKDPDLDVIAVSFHTLAYIQDTYTYLKSGASMAGTDYGPRLVSKDLSNLIRQCIIAVPGRLTSAYLVLRLYEAVINGAVWDSNLKIKLEQGFFTPRFCSYNEVFELLDSKQVSAGLLIHEAQLRYQELGYKLIVDLGAWWFQNTGLKMPLGTNAIKKSLGADFINEFDEMLKESILWGLDNLDEALGYSRKFANNNLDDKSAHKYIEMYVNDSTIQLSEDDKKSVELLLGLVDN</sequence>
<gene>
    <name evidence="4" type="primary">mqnD</name>
    <name evidence="4" type="ORF">E3A20_15390</name>
</gene>
<reference evidence="4 5" key="2">
    <citation type="submission" date="2019-08" db="EMBL/GenBank/DDBJ databases">
        <authorList>
            <person name="Henke P."/>
        </authorList>
    </citation>
    <scope>NUCLEOTIDE SEQUENCE [LARGE SCALE GENOMIC DNA]</scope>
    <source>
        <strain evidence="4">Phe10_nw2017</strain>
    </source>
</reference>
<dbReference type="Pfam" id="PF02621">
    <property type="entry name" value="VitK2_biosynth"/>
    <property type="match status" value="2"/>
</dbReference>
<comment type="pathway">
    <text evidence="1">Quinol/quinone metabolism; menaquinone biosynthesis.</text>
</comment>
<dbReference type="GO" id="GO:0016829">
    <property type="term" value="F:lyase activity"/>
    <property type="evidence" value="ECO:0007669"/>
    <property type="project" value="UniProtKB-KW"/>
</dbReference>
<evidence type="ECO:0000256" key="1">
    <source>
        <dbReference type="ARBA" id="ARBA00004863"/>
    </source>
</evidence>
<reference evidence="4 5" key="1">
    <citation type="submission" date="2019-08" db="EMBL/GenBank/DDBJ databases">
        <title>100 year-old enigma solved: identification of Planctomyces bekefii, the type genus and species of the phylum Planctomycetes.</title>
        <authorList>
            <person name="Svetlana D.N."/>
            <person name="Overmann J."/>
        </authorList>
    </citation>
    <scope>NUCLEOTIDE SEQUENCE [LARGE SCALE GENOMIC DNA]</scope>
    <source>
        <strain evidence="4">Phe10_nw2017</strain>
    </source>
</reference>
<dbReference type="InterPro" id="IPR030869">
    <property type="entry name" value="MqnD"/>
</dbReference>
<accession>A0A5C6M5R1</accession>
<keyword evidence="3" id="KW-0456">Lyase</keyword>
<dbReference type="PANTHER" id="PTHR37167:SF1">
    <property type="entry name" value="1,4-DIHYDROXY-6-NAPHTOATE SYNTHASE"/>
    <property type="match status" value="1"/>
</dbReference>
<evidence type="ECO:0000256" key="2">
    <source>
        <dbReference type="ARBA" id="ARBA00022428"/>
    </source>
</evidence>
<evidence type="ECO:0000256" key="3">
    <source>
        <dbReference type="ARBA" id="ARBA00023239"/>
    </source>
</evidence>
<dbReference type="SUPFAM" id="SSF53850">
    <property type="entry name" value="Periplasmic binding protein-like II"/>
    <property type="match status" value="1"/>
</dbReference>
<dbReference type="GO" id="GO:0009234">
    <property type="term" value="P:menaquinone biosynthetic process"/>
    <property type="evidence" value="ECO:0007669"/>
    <property type="project" value="UniProtKB-UniPathway"/>
</dbReference>
<dbReference type="UniPathway" id="UPA00079"/>
<dbReference type="InterPro" id="IPR003773">
    <property type="entry name" value="Menaquinone_biosynth"/>
</dbReference>
<evidence type="ECO:0000313" key="4">
    <source>
        <dbReference type="EMBL" id="TWW09332.1"/>
    </source>
</evidence>
<dbReference type="PANTHER" id="PTHR37167">
    <property type="entry name" value="1,4-DIHYDROXY-6-NAPHTOATE SYNTHASE"/>
    <property type="match status" value="1"/>
</dbReference>
<dbReference type="Proteomes" id="UP000321083">
    <property type="component" value="Unassembled WGS sequence"/>
</dbReference>
<comment type="caution">
    <text evidence="4">The sequence shown here is derived from an EMBL/GenBank/DDBJ whole genome shotgun (WGS) entry which is preliminary data.</text>
</comment>
<keyword evidence="2" id="KW-0474">Menaquinone biosynthesis</keyword>
<proteinExistence type="predicted"/>
<keyword evidence="5" id="KW-1185">Reference proteome</keyword>
<dbReference type="AlphaFoldDB" id="A0A5C6M5R1"/>
<dbReference type="EMBL" id="SRHE01000307">
    <property type="protein sequence ID" value="TWW09332.1"/>
    <property type="molecule type" value="Genomic_DNA"/>
</dbReference>